<reference evidence="4 5" key="1">
    <citation type="journal article" date="2009" name="Science">
        <title>Green evolution and dynamic adaptations revealed by genomes of the marine picoeukaryotes Micromonas.</title>
        <authorList>
            <person name="Worden A.Z."/>
            <person name="Lee J.H."/>
            <person name="Mock T."/>
            <person name="Rouze P."/>
            <person name="Simmons M.P."/>
            <person name="Aerts A.L."/>
            <person name="Allen A.E."/>
            <person name="Cuvelier M.L."/>
            <person name="Derelle E."/>
            <person name="Everett M.V."/>
            <person name="Foulon E."/>
            <person name="Grimwood J."/>
            <person name="Gundlach H."/>
            <person name="Henrissat B."/>
            <person name="Napoli C."/>
            <person name="McDonald S.M."/>
            <person name="Parker M.S."/>
            <person name="Rombauts S."/>
            <person name="Salamov A."/>
            <person name="Von Dassow P."/>
            <person name="Badger J.H."/>
            <person name="Coutinho P.M."/>
            <person name="Demir E."/>
            <person name="Dubchak I."/>
            <person name="Gentemann C."/>
            <person name="Eikrem W."/>
            <person name="Gready J.E."/>
            <person name="John U."/>
            <person name="Lanier W."/>
            <person name="Lindquist E.A."/>
            <person name="Lucas S."/>
            <person name="Mayer K.F."/>
            <person name="Moreau H."/>
            <person name="Not F."/>
            <person name="Otillar R."/>
            <person name="Panaud O."/>
            <person name="Pangilinan J."/>
            <person name="Paulsen I."/>
            <person name="Piegu B."/>
            <person name="Poliakov A."/>
            <person name="Robbens S."/>
            <person name="Schmutz J."/>
            <person name="Toulza E."/>
            <person name="Wyss T."/>
            <person name="Zelensky A."/>
            <person name="Zhou K."/>
            <person name="Armbrust E.V."/>
            <person name="Bhattacharya D."/>
            <person name="Goodenough U.W."/>
            <person name="Van de Peer Y."/>
            <person name="Grigoriev I.V."/>
        </authorList>
    </citation>
    <scope>NUCLEOTIDE SEQUENCE [LARGE SCALE GENOMIC DNA]</scope>
    <source>
        <strain evidence="5">RCC299 / NOUM17</strain>
    </source>
</reference>
<dbReference type="EMBL" id="CP001326">
    <property type="protein sequence ID" value="ACO63578.1"/>
    <property type="molecule type" value="Genomic_DNA"/>
</dbReference>
<dbReference type="GO" id="GO:0005975">
    <property type="term" value="P:carbohydrate metabolic process"/>
    <property type="evidence" value="ECO:0007669"/>
    <property type="project" value="InterPro"/>
</dbReference>
<keyword evidence="5" id="KW-1185">Reference proteome</keyword>
<dbReference type="Gene3D" id="2.60.120.200">
    <property type="match status" value="1"/>
</dbReference>
<feature type="compositionally biased region" description="Pro residues" evidence="2">
    <location>
        <begin position="141"/>
        <end position="150"/>
    </location>
</feature>
<organism evidence="4 5">
    <name type="scientific">Micromonas commoda (strain RCC299 / NOUM17 / CCMP2709)</name>
    <name type="common">Picoplanktonic green alga</name>
    <dbReference type="NCBI Taxonomy" id="296587"/>
    <lineage>
        <taxon>Eukaryota</taxon>
        <taxon>Viridiplantae</taxon>
        <taxon>Chlorophyta</taxon>
        <taxon>Mamiellophyceae</taxon>
        <taxon>Mamiellales</taxon>
        <taxon>Mamiellaceae</taxon>
        <taxon>Micromonas</taxon>
    </lineage>
</organism>
<evidence type="ECO:0000313" key="5">
    <source>
        <dbReference type="Proteomes" id="UP000002009"/>
    </source>
</evidence>
<dbReference type="SUPFAM" id="SSF49899">
    <property type="entry name" value="Concanavalin A-like lectins/glucanases"/>
    <property type="match status" value="1"/>
</dbReference>
<feature type="compositionally biased region" description="Basic and acidic residues" evidence="2">
    <location>
        <begin position="153"/>
        <end position="170"/>
    </location>
</feature>
<feature type="compositionally biased region" description="Low complexity" evidence="2">
    <location>
        <begin position="660"/>
        <end position="671"/>
    </location>
</feature>
<protein>
    <submittedName>
        <fullName evidence="4">Glycoside hydrolase family 16 protein</fullName>
    </submittedName>
</protein>
<sequence>MHSVVLPRRGKGVTPADVSYLRCHTKAGTGEPEGMRSTVRWAVALIAAILLTVIVEVEPSEIRYDLSSARGGFLGAEHADRHLRAAAADATRADPRVYASSLGANPDWIRDGALGVAIHRSGRAREGDAAGGGSDERSGPVPTPAPPSRMKPPRGERGDGDGDGAHRARESAANVGAKRPAMGSLADELARRDPTARRRREGASFAIGTERAIRVDPPADARRPGWELTWHDEFDGDRLDLTKWTPRGNSSGLGLDERTRGGWGAQQWYDPRECVVSGGALAMRTRRRPNTSPDDFFHEPGTRRTSEAEYPFVSCWVDTLGSFSQTYGRVEVRARFPDQSCPGIRPRHWMLPDPSTGYGEACWPLGGEIDIAGAHGGGRGGPGSSPNAVESGYRFAPGGVCGASSEARGRHRVQNLNLDGEFHAFAVEWDKSSLRYYVDGVLTNVLDRLTVPIVPRWPFYLILNTEMSPFGMPDAMTECDGDFFHYVDYVRVYRRAEVAVHANVYRFLSLAAIGTLVTLSCAACVALRRNLDDDDDDEWASREEEERIRVKGLTPDMTERYFDHESEDYYSAVGGARRRGTTAPKTAGHDREASRHGEALRSGSGSGSSGSDLRLLDAGSRRERRLGGEASVERRRNVRNGRRSAEERAPLVSGVGLRMPTDSTPSHSSHGSDGGEYGGNGGKLRWRRGGGSTSVFGSRPAFGPPARASEGSVGSGSSGAGSDDDAASFAPAAVRASAERG</sequence>
<feature type="compositionally biased region" description="Basic and acidic residues" evidence="2">
    <location>
        <begin position="123"/>
        <end position="138"/>
    </location>
</feature>
<dbReference type="Proteomes" id="UP000002009">
    <property type="component" value="Chromosome 5"/>
</dbReference>
<proteinExistence type="inferred from homology"/>
<comment type="similarity">
    <text evidence="1">Belongs to the glycosyl hydrolase 16 family.</text>
</comment>
<dbReference type="RefSeq" id="XP_002502320.1">
    <property type="nucleotide sequence ID" value="XM_002502274.1"/>
</dbReference>
<feature type="compositionally biased region" description="Low complexity" evidence="2">
    <location>
        <begin position="727"/>
        <end position="741"/>
    </location>
</feature>
<dbReference type="Pfam" id="PF00722">
    <property type="entry name" value="Glyco_hydro_16"/>
    <property type="match status" value="1"/>
</dbReference>
<dbReference type="PANTHER" id="PTHR10963">
    <property type="entry name" value="GLYCOSYL HYDROLASE-RELATED"/>
    <property type="match status" value="1"/>
</dbReference>
<dbReference type="CDD" id="cd08023">
    <property type="entry name" value="GH16_laminarinase_like"/>
    <property type="match status" value="1"/>
</dbReference>
<keyword evidence="4" id="KW-0378">Hydrolase</keyword>
<dbReference type="OrthoDB" id="527711at2759"/>
<evidence type="ECO:0000313" key="4">
    <source>
        <dbReference type="EMBL" id="ACO63578.1"/>
    </source>
</evidence>
<dbReference type="PANTHER" id="PTHR10963:SF55">
    <property type="entry name" value="GLYCOSIDE HYDROLASE FAMILY 16 PROTEIN"/>
    <property type="match status" value="1"/>
</dbReference>
<accession>C1E7B5</accession>
<dbReference type="InterPro" id="IPR000757">
    <property type="entry name" value="Beta-glucanase-like"/>
</dbReference>
<dbReference type="eggNOG" id="ENOG502S6SN">
    <property type="taxonomic scope" value="Eukaryota"/>
</dbReference>
<name>C1E7B5_MICCC</name>
<feature type="domain" description="GH16" evidence="3">
    <location>
        <begin position="209"/>
        <end position="498"/>
    </location>
</feature>
<evidence type="ECO:0000259" key="3">
    <source>
        <dbReference type="PROSITE" id="PS51762"/>
    </source>
</evidence>
<dbReference type="CAZy" id="GH16">
    <property type="family name" value="Glycoside Hydrolase Family 16"/>
</dbReference>
<dbReference type="KEGG" id="mis:MICPUN_58948"/>
<gene>
    <name evidence="4" type="ORF">MICPUN_58948</name>
</gene>
<dbReference type="GO" id="GO:0004553">
    <property type="term" value="F:hydrolase activity, hydrolyzing O-glycosyl compounds"/>
    <property type="evidence" value="ECO:0007669"/>
    <property type="project" value="InterPro"/>
</dbReference>
<dbReference type="STRING" id="296587.C1E7B5"/>
<dbReference type="InterPro" id="IPR050546">
    <property type="entry name" value="Glycosyl_Hydrlase_16"/>
</dbReference>
<feature type="compositionally biased region" description="Basic and acidic residues" evidence="2">
    <location>
        <begin position="587"/>
        <end position="599"/>
    </location>
</feature>
<dbReference type="InParanoid" id="C1E7B5"/>
<feature type="compositionally biased region" description="Low complexity" evidence="2">
    <location>
        <begin position="609"/>
        <end position="618"/>
    </location>
</feature>
<feature type="region of interest" description="Disordered" evidence="2">
    <location>
        <begin position="122"/>
        <end position="200"/>
    </location>
</feature>
<feature type="compositionally biased region" description="Gly residues" evidence="2">
    <location>
        <begin position="672"/>
        <end position="682"/>
    </location>
</feature>
<feature type="region of interest" description="Disordered" evidence="2">
    <location>
        <begin position="572"/>
        <end position="741"/>
    </location>
</feature>
<evidence type="ECO:0000256" key="2">
    <source>
        <dbReference type="SAM" id="MobiDB-lite"/>
    </source>
</evidence>
<feature type="compositionally biased region" description="Basic and acidic residues" evidence="2">
    <location>
        <begin position="619"/>
        <end position="635"/>
    </location>
</feature>
<dbReference type="PROSITE" id="PS51762">
    <property type="entry name" value="GH16_2"/>
    <property type="match status" value="1"/>
</dbReference>
<dbReference type="GeneID" id="8243979"/>
<evidence type="ECO:0000256" key="1">
    <source>
        <dbReference type="ARBA" id="ARBA00006865"/>
    </source>
</evidence>
<dbReference type="AlphaFoldDB" id="C1E7B5"/>
<dbReference type="InterPro" id="IPR013320">
    <property type="entry name" value="ConA-like_dom_sf"/>
</dbReference>